<dbReference type="RefSeq" id="WP_232398170.1">
    <property type="nucleotide sequence ID" value="NZ_CP102173.1"/>
</dbReference>
<organism evidence="8 9">
    <name type="scientific">Aeromicrobium wangtongii</name>
    <dbReference type="NCBI Taxonomy" id="2969247"/>
    <lineage>
        <taxon>Bacteria</taxon>
        <taxon>Bacillati</taxon>
        <taxon>Actinomycetota</taxon>
        <taxon>Actinomycetes</taxon>
        <taxon>Propionibacteriales</taxon>
        <taxon>Nocardioidaceae</taxon>
        <taxon>Aeromicrobium</taxon>
    </lineage>
</organism>
<dbReference type="EC" id="4.1.1.97" evidence="3"/>
<dbReference type="PANTHER" id="PTHR43466:SF1">
    <property type="entry name" value="2-OXO-4-HYDROXY-4-CARBOXY-5-UREIDOIMIDAZOLINE DECARBOXYLASE-RELATED"/>
    <property type="match status" value="1"/>
</dbReference>
<dbReference type="Proteomes" id="UP001316184">
    <property type="component" value="Chromosome"/>
</dbReference>
<dbReference type="InterPro" id="IPR017595">
    <property type="entry name" value="OHCU_decarboxylase-2"/>
</dbReference>
<sequence>MDLATFNDLTPEAAADTVRPCADVPGWIEHVVGGRPYDSVGALLTFAEAAAAAWGAAEIDAALAHHPRIGERATGTGAEAAMSSSEQSGISGDERAIAEGNRAYEQTFGRIFLIRAAGRTSAEILEQLTARLDHDPATEEAIVAGQLREIALLRLEGMFAA</sequence>
<accession>A0ABY5M871</accession>
<dbReference type="SUPFAM" id="SSF158694">
    <property type="entry name" value="UraD-Like"/>
    <property type="match status" value="1"/>
</dbReference>
<dbReference type="Gene3D" id="1.10.3330.10">
    <property type="entry name" value="Oxo-4-hydroxy-4-carboxy-5-ureidoimidazoline decarboxylase"/>
    <property type="match status" value="1"/>
</dbReference>
<evidence type="ECO:0000259" key="7">
    <source>
        <dbReference type="Pfam" id="PF09349"/>
    </source>
</evidence>
<protein>
    <recommendedName>
        <fullName evidence="3">2-oxo-4-hydroxy-4-carboxy-5-ureidoimidazoline decarboxylase</fullName>
        <ecNumber evidence="3">4.1.1.97</ecNumber>
    </recommendedName>
</protein>
<dbReference type="NCBIfam" id="TIGR03180">
    <property type="entry name" value="UraD_2"/>
    <property type="match status" value="1"/>
</dbReference>
<dbReference type="GO" id="GO:0051997">
    <property type="term" value="F:2-oxo-4-hydroxy-4-carboxy-5-ureidoimidazoline decarboxylase activity"/>
    <property type="evidence" value="ECO:0007669"/>
    <property type="project" value="UniProtKB-EC"/>
</dbReference>
<keyword evidence="6 8" id="KW-0456">Lyase</keyword>
<evidence type="ECO:0000256" key="1">
    <source>
        <dbReference type="ARBA" id="ARBA00001163"/>
    </source>
</evidence>
<keyword evidence="5" id="KW-0210">Decarboxylase</keyword>
<evidence type="ECO:0000256" key="5">
    <source>
        <dbReference type="ARBA" id="ARBA00022793"/>
    </source>
</evidence>
<dbReference type="PANTHER" id="PTHR43466">
    <property type="entry name" value="2-OXO-4-HYDROXY-4-CARBOXY-5-UREIDOIMIDAZOLINE DECARBOXYLASE-RELATED"/>
    <property type="match status" value="1"/>
</dbReference>
<dbReference type="EMBL" id="CP102173">
    <property type="protein sequence ID" value="UUP14345.1"/>
    <property type="molecule type" value="Genomic_DNA"/>
</dbReference>
<reference evidence="8 9" key="1">
    <citation type="submission" date="2022-08" db="EMBL/GenBank/DDBJ databases">
        <title>novel species in genus Aeromicrobium.</title>
        <authorList>
            <person name="Ye L."/>
        </authorList>
    </citation>
    <scope>NUCLEOTIDE SEQUENCE [LARGE SCALE GENOMIC DNA]</scope>
    <source>
        <strain evidence="9">zg-Y1379</strain>
    </source>
</reference>
<proteinExistence type="predicted"/>
<feature type="domain" description="Oxo-4-hydroxy-4-carboxy-5-ureidoimidazoline decarboxylase" evidence="7">
    <location>
        <begin position="7"/>
        <end position="156"/>
    </location>
</feature>
<comment type="catalytic activity">
    <reaction evidence="1">
        <text>5-hydroxy-2-oxo-4-ureido-2,5-dihydro-1H-imidazole-5-carboxylate + H(+) = (S)-allantoin + CO2</text>
        <dbReference type="Rhea" id="RHEA:26301"/>
        <dbReference type="ChEBI" id="CHEBI:15378"/>
        <dbReference type="ChEBI" id="CHEBI:15678"/>
        <dbReference type="ChEBI" id="CHEBI:16526"/>
        <dbReference type="ChEBI" id="CHEBI:58639"/>
        <dbReference type="EC" id="4.1.1.97"/>
    </reaction>
</comment>
<evidence type="ECO:0000256" key="2">
    <source>
        <dbReference type="ARBA" id="ARBA00004754"/>
    </source>
</evidence>
<dbReference type="NCBIfam" id="NF010372">
    <property type="entry name" value="PRK13798.1"/>
    <property type="match status" value="1"/>
</dbReference>
<evidence type="ECO:0000313" key="8">
    <source>
        <dbReference type="EMBL" id="UUP14345.1"/>
    </source>
</evidence>
<evidence type="ECO:0000313" key="9">
    <source>
        <dbReference type="Proteomes" id="UP001316184"/>
    </source>
</evidence>
<evidence type="ECO:0000256" key="4">
    <source>
        <dbReference type="ARBA" id="ARBA00022631"/>
    </source>
</evidence>
<dbReference type="InterPro" id="IPR018020">
    <property type="entry name" value="OHCU_decarboxylase"/>
</dbReference>
<comment type="pathway">
    <text evidence="2">Purine metabolism; urate degradation; (S)-allantoin from urate: step 3/3.</text>
</comment>
<dbReference type="Pfam" id="PF09349">
    <property type="entry name" value="OHCU_decarbox"/>
    <property type="match status" value="1"/>
</dbReference>
<keyword evidence="4" id="KW-0659">Purine metabolism</keyword>
<evidence type="ECO:0000256" key="3">
    <source>
        <dbReference type="ARBA" id="ARBA00012257"/>
    </source>
</evidence>
<dbReference type="InterPro" id="IPR036778">
    <property type="entry name" value="OHCU_decarboxylase_sf"/>
</dbReference>
<evidence type="ECO:0000256" key="6">
    <source>
        <dbReference type="ARBA" id="ARBA00023239"/>
    </source>
</evidence>
<gene>
    <name evidence="8" type="primary">uraD</name>
    <name evidence="8" type="ORF">NQV15_03245</name>
</gene>
<keyword evidence="9" id="KW-1185">Reference proteome</keyword>
<name>A0ABY5M871_9ACTN</name>